<feature type="domain" description="PH" evidence="5">
    <location>
        <begin position="78"/>
        <end position="172"/>
    </location>
</feature>
<feature type="domain" description="SH3" evidence="4">
    <location>
        <begin position="1"/>
        <end position="62"/>
    </location>
</feature>
<dbReference type="InterPro" id="IPR001452">
    <property type="entry name" value="SH3_domain"/>
</dbReference>
<evidence type="ECO:0000313" key="9">
    <source>
        <dbReference type="Proteomes" id="UP001150062"/>
    </source>
</evidence>
<dbReference type="InterPro" id="IPR001849">
    <property type="entry name" value="PH_domain"/>
</dbReference>
<evidence type="ECO:0000313" key="7">
    <source>
        <dbReference type="EMBL" id="KAJ6234842.1"/>
    </source>
</evidence>
<gene>
    <name evidence="6" type="ORF">M0812_23154</name>
    <name evidence="7" type="ORF">M0813_28819</name>
</gene>
<dbReference type="EMBL" id="JANTQA010000051">
    <property type="protein sequence ID" value="KAJ3430153.1"/>
    <property type="molecule type" value="Genomic_DNA"/>
</dbReference>
<accession>A0AAV7YK49</accession>
<dbReference type="InterPro" id="IPR011993">
    <property type="entry name" value="PH-like_dom_sf"/>
</dbReference>
<name>A0AAV7YK49_9EUKA</name>
<dbReference type="CDD" id="cd00174">
    <property type="entry name" value="SH3"/>
    <property type="match status" value="1"/>
</dbReference>
<dbReference type="Pfam" id="PF14604">
    <property type="entry name" value="SH3_9"/>
    <property type="match status" value="1"/>
</dbReference>
<organism evidence="6 8">
    <name type="scientific">Anaeramoeba flamelloides</name>
    <dbReference type="NCBI Taxonomy" id="1746091"/>
    <lineage>
        <taxon>Eukaryota</taxon>
        <taxon>Metamonada</taxon>
        <taxon>Anaeramoebidae</taxon>
        <taxon>Anaeramoeba</taxon>
    </lineage>
</organism>
<dbReference type="SMART" id="SM00233">
    <property type="entry name" value="PH"/>
    <property type="match status" value="1"/>
</dbReference>
<dbReference type="PANTHER" id="PTHR14336">
    <property type="entry name" value="TANDEM PH DOMAIN CONTAINING PROTEIN"/>
    <property type="match status" value="1"/>
</dbReference>
<dbReference type="EMBL" id="JAOAOG010000266">
    <property type="protein sequence ID" value="KAJ6234842.1"/>
    <property type="molecule type" value="Genomic_DNA"/>
</dbReference>
<dbReference type="SMART" id="SM00326">
    <property type="entry name" value="SH3"/>
    <property type="match status" value="1"/>
</dbReference>
<dbReference type="PROSITE" id="PS50002">
    <property type="entry name" value="SH3"/>
    <property type="match status" value="1"/>
</dbReference>
<keyword evidence="9" id="KW-1185">Reference proteome</keyword>
<dbReference type="Gene3D" id="2.30.30.40">
    <property type="entry name" value="SH3 Domains"/>
    <property type="match status" value="1"/>
</dbReference>
<dbReference type="SUPFAM" id="SSF50729">
    <property type="entry name" value="PH domain-like"/>
    <property type="match status" value="1"/>
</dbReference>
<evidence type="ECO:0000259" key="5">
    <source>
        <dbReference type="PROSITE" id="PS50003"/>
    </source>
</evidence>
<evidence type="ECO:0000256" key="1">
    <source>
        <dbReference type="ARBA" id="ARBA00022443"/>
    </source>
</evidence>
<dbReference type="Gene3D" id="2.30.29.30">
    <property type="entry name" value="Pleckstrin-homology domain (PH domain)/Phosphotyrosine-binding domain (PTB)"/>
    <property type="match status" value="1"/>
</dbReference>
<evidence type="ECO:0000313" key="6">
    <source>
        <dbReference type="EMBL" id="KAJ3430153.1"/>
    </source>
</evidence>
<reference evidence="6" key="2">
    <citation type="submission" date="2022-08" db="EMBL/GenBank/DDBJ databases">
        <title>Novel sulphate-reducing endosymbionts in the free-living metamonad Anaeramoeba.</title>
        <authorList>
            <person name="Jerlstrom-Hultqvist J."/>
            <person name="Cepicka I."/>
            <person name="Gallot-Lavallee L."/>
            <person name="Salas-Leiva D."/>
            <person name="Curtis B.A."/>
            <person name="Zahonova K."/>
            <person name="Pipaliya S."/>
            <person name="Dacks J."/>
            <person name="Roger A.J."/>
        </authorList>
    </citation>
    <scope>NUCLEOTIDE SEQUENCE</scope>
    <source>
        <strain evidence="6">Busselton2</strain>
    </source>
</reference>
<feature type="compositionally biased region" description="Low complexity" evidence="3">
    <location>
        <begin position="198"/>
        <end position="231"/>
    </location>
</feature>
<reference evidence="7" key="1">
    <citation type="submission" date="2022-08" db="EMBL/GenBank/DDBJ databases">
        <title>Novel sulfate-reducing endosymbionts in the free-living metamonad Anaeramoeba.</title>
        <authorList>
            <person name="Jerlstrom-Hultqvist J."/>
            <person name="Cepicka I."/>
            <person name="Gallot-Lavallee L."/>
            <person name="Salas-Leiva D."/>
            <person name="Curtis B.A."/>
            <person name="Zahonova K."/>
            <person name="Pipaliya S."/>
            <person name="Dacks J."/>
            <person name="Roger A.J."/>
        </authorList>
    </citation>
    <scope>NUCLEOTIDE SEQUENCE</scope>
    <source>
        <strain evidence="7">Schooner1</strain>
    </source>
</reference>
<evidence type="ECO:0000256" key="3">
    <source>
        <dbReference type="SAM" id="MobiDB-lite"/>
    </source>
</evidence>
<comment type="caution">
    <text evidence="6">The sequence shown here is derived from an EMBL/GenBank/DDBJ whole genome shotgun (WGS) entry which is preliminary data.</text>
</comment>
<evidence type="ECO:0000256" key="2">
    <source>
        <dbReference type="PROSITE-ProRule" id="PRU00192"/>
    </source>
</evidence>
<dbReference type="PROSITE" id="PS50003">
    <property type="entry name" value="PH_DOMAIN"/>
    <property type="match status" value="1"/>
</dbReference>
<evidence type="ECO:0000313" key="8">
    <source>
        <dbReference type="Proteomes" id="UP001146793"/>
    </source>
</evidence>
<feature type="compositionally biased region" description="Pro residues" evidence="3">
    <location>
        <begin position="242"/>
        <end position="251"/>
    </location>
</feature>
<keyword evidence="1 2" id="KW-0728">SH3 domain</keyword>
<proteinExistence type="predicted"/>
<dbReference type="Proteomes" id="UP001146793">
    <property type="component" value="Unassembled WGS sequence"/>
</dbReference>
<dbReference type="FunFam" id="2.30.29.30:FF:000286">
    <property type="entry name" value="PH-protein kinase domain containing protein"/>
    <property type="match status" value="1"/>
</dbReference>
<dbReference type="InterPro" id="IPR036028">
    <property type="entry name" value="SH3-like_dom_sf"/>
</dbReference>
<dbReference type="AlphaFoldDB" id="A0AAV7YK49"/>
<protein>
    <submittedName>
        <fullName evidence="6">Sesquipedalian</fullName>
    </submittedName>
</protein>
<dbReference type="InterPro" id="IPR051707">
    <property type="entry name" value="PI-Interact_SigTrans_Reg"/>
</dbReference>
<evidence type="ECO:0000259" key="4">
    <source>
        <dbReference type="PROSITE" id="PS50002"/>
    </source>
</evidence>
<dbReference type="Pfam" id="PF00169">
    <property type="entry name" value="PH"/>
    <property type="match status" value="1"/>
</dbReference>
<feature type="region of interest" description="Disordered" evidence="3">
    <location>
        <begin position="178"/>
        <end position="251"/>
    </location>
</feature>
<sequence length="251" mass="29226">MSTQYYCVKFDYNATQNDELSLKVGDVIKLIRIIEEGWFLGENVKSQQKGAFPSNYVESCQAPQELVQKTQTNNRQNLCSKEGWLVKKGNKFKTWKKRYFKLFPRTMIYYKTQDGFEPLGNIVLRGSTIEKSTNSSKKGLFFISTKNRKWELRATDEVHRQNWFIAISEQIERVNNNNEEEVKKDVPKVKPKHKKQLPQIPNKPIKKTIQQKPKILNNTNTSNTTTTNNNNVSSKNLVRPNKPLPTMPKKN</sequence>
<dbReference type="Proteomes" id="UP001150062">
    <property type="component" value="Unassembled WGS sequence"/>
</dbReference>
<dbReference type="SUPFAM" id="SSF50044">
    <property type="entry name" value="SH3-domain"/>
    <property type="match status" value="1"/>
</dbReference>
<dbReference type="PRINTS" id="PR00452">
    <property type="entry name" value="SH3DOMAIN"/>
</dbReference>